<accession>A0A4V2SDT1</accession>
<keyword evidence="4" id="KW-1185">Reference proteome</keyword>
<keyword evidence="2" id="KW-1133">Transmembrane helix</keyword>
<protein>
    <submittedName>
        <fullName evidence="3">Uncharacterized protein</fullName>
    </submittedName>
</protein>
<organism evidence="3 4">
    <name type="scientific">Frisingicoccus caecimuris</name>
    <dbReference type="NCBI Taxonomy" id="1796636"/>
    <lineage>
        <taxon>Bacteria</taxon>
        <taxon>Bacillati</taxon>
        <taxon>Bacillota</taxon>
        <taxon>Clostridia</taxon>
        <taxon>Lachnospirales</taxon>
        <taxon>Lachnospiraceae</taxon>
        <taxon>Frisingicoccus</taxon>
    </lineage>
</organism>
<evidence type="ECO:0000256" key="1">
    <source>
        <dbReference type="SAM" id="MobiDB-lite"/>
    </source>
</evidence>
<reference evidence="3 4" key="1">
    <citation type="submission" date="2019-03" db="EMBL/GenBank/DDBJ databases">
        <title>Genomic Encyclopedia of Type Strains, Phase IV (KMG-IV): sequencing the most valuable type-strain genomes for metagenomic binning, comparative biology and taxonomic classification.</title>
        <authorList>
            <person name="Goeker M."/>
        </authorList>
    </citation>
    <scope>NUCLEOTIDE SEQUENCE [LARGE SCALE GENOMIC DNA]</scope>
    <source>
        <strain evidence="3 4">DSM 28559</strain>
    </source>
</reference>
<gene>
    <name evidence="3" type="ORF">EV212_10643</name>
</gene>
<keyword evidence="2" id="KW-0472">Membrane</keyword>
<proteinExistence type="predicted"/>
<evidence type="ECO:0000313" key="3">
    <source>
        <dbReference type="EMBL" id="TCO84616.1"/>
    </source>
</evidence>
<sequence>MTGCKRIVRKAEGQVTVFMTLLFLVVVSLLMAQYRSALFYTCQADAERAACLSVESFLAGYHRPLRDYYQILAVDGGFGQSAFQEEWLEEQLCSVFEENMKSSYGGTGTGAAILEEPIFTFLIDGDWDFFLREITLNRAETAVSSGIEYIMEQWKIKNDEASASLNQKRENAAQAPKEPTESGQQNVENSDREPVTDPRDFVAEIWNQGILAAACPENFALSGKRCPMTDVSFPEAGQKIHEHIDFKDDANIQRLLEKWDGILAPETGLRGIVEDGAVQLYIMEVFDHAATAESRIKHGRVLAYEVEYILAGNDSDSENLKTVLWKLLAFRSVMNLSHILLSGEKGLAVQQTAMALSTALLLPQFTEVVAFLLKAVWAFAESLADCRTLLKGGKIPLMKDETTWYLSWEQMLRLNGHALDGNNGGEGIDYQGYLQMFLMLMNRDVKYRRMTHLMEKNIRLLPQYPQFRMAQCIYGVQATFYCEIGHGMGYKAQAALSY</sequence>
<dbReference type="EMBL" id="SLXA01000006">
    <property type="protein sequence ID" value="TCO84616.1"/>
    <property type="molecule type" value="Genomic_DNA"/>
</dbReference>
<dbReference type="RefSeq" id="WP_132091229.1">
    <property type="nucleotide sequence ID" value="NZ_JANKAQ010000008.1"/>
</dbReference>
<feature type="transmembrane region" description="Helical" evidence="2">
    <location>
        <begin position="15"/>
        <end position="34"/>
    </location>
</feature>
<dbReference type="AlphaFoldDB" id="A0A4V2SDT1"/>
<evidence type="ECO:0000313" key="4">
    <source>
        <dbReference type="Proteomes" id="UP000295711"/>
    </source>
</evidence>
<name>A0A4V2SDT1_9FIRM</name>
<dbReference type="Pfam" id="PF18960">
    <property type="entry name" value="DUF5702"/>
    <property type="match status" value="1"/>
</dbReference>
<feature type="region of interest" description="Disordered" evidence="1">
    <location>
        <begin position="166"/>
        <end position="195"/>
    </location>
</feature>
<dbReference type="OrthoDB" id="5135382at2"/>
<dbReference type="InterPro" id="IPR043756">
    <property type="entry name" value="DUF5702"/>
</dbReference>
<comment type="caution">
    <text evidence="3">The sequence shown here is derived from an EMBL/GenBank/DDBJ whole genome shotgun (WGS) entry which is preliminary data.</text>
</comment>
<evidence type="ECO:0000256" key="2">
    <source>
        <dbReference type="SAM" id="Phobius"/>
    </source>
</evidence>
<keyword evidence="2" id="KW-0812">Transmembrane</keyword>
<dbReference type="Proteomes" id="UP000295711">
    <property type="component" value="Unassembled WGS sequence"/>
</dbReference>